<name>A0A0R1PS67_9LACO</name>
<feature type="transmembrane region" description="Helical" evidence="2">
    <location>
        <begin position="269"/>
        <end position="288"/>
    </location>
</feature>
<comment type="caution">
    <text evidence="3">The sequence shown here is derived from an EMBL/GenBank/DDBJ whole genome shotgun (WGS) entry which is preliminary data.</text>
</comment>
<keyword evidence="1" id="KW-1003">Cell membrane</keyword>
<protein>
    <submittedName>
        <fullName evidence="3">Citrate-sodium symporter</fullName>
    </submittedName>
</protein>
<keyword evidence="2" id="KW-0812">Transmembrane</keyword>
<dbReference type="EMBL" id="AZES01000029">
    <property type="protein sequence ID" value="KRL31763.1"/>
    <property type="molecule type" value="Genomic_DNA"/>
</dbReference>
<keyword evidence="2" id="KW-1133">Transmembrane helix</keyword>
<feature type="transmembrane region" description="Helical" evidence="2">
    <location>
        <begin position="49"/>
        <end position="67"/>
    </location>
</feature>
<organism evidence="3 4">
    <name type="scientific">Companilactobacillus paralimentarius DSM 13238 = JCM 10415</name>
    <dbReference type="NCBI Taxonomy" id="1122151"/>
    <lineage>
        <taxon>Bacteria</taxon>
        <taxon>Bacillati</taxon>
        <taxon>Bacillota</taxon>
        <taxon>Bacilli</taxon>
        <taxon>Lactobacillales</taxon>
        <taxon>Lactobacillaceae</taxon>
        <taxon>Companilactobacillus</taxon>
    </lineage>
</organism>
<keyword evidence="1 2" id="KW-0472">Membrane</keyword>
<reference evidence="3 4" key="1">
    <citation type="journal article" date="2015" name="Genome Announc.">
        <title>Expanding the biotechnology potential of lactobacilli through comparative genomics of 213 strains and associated genera.</title>
        <authorList>
            <person name="Sun Z."/>
            <person name="Harris H.M."/>
            <person name="McCann A."/>
            <person name="Guo C."/>
            <person name="Argimon S."/>
            <person name="Zhang W."/>
            <person name="Yang X."/>
            <person name="Jeffery I.B."/>
            <person name="Cooney J.C."/>
            <person name="Kagawa T.F."/>
            <person name="Liu W."/>
            <person name="Song Y."/>
            <person name="Salvetti E."/>
            <person name="Wrobel A."/>
            <person name="Rasinkangas P."/>
            <person name="Parkhill J."/>
            <person name="Rea M.C."/>
            <person name="O'Sullivan O."/>
            <person name="Ritari J."/>
            <person name="Douillard F.P."/>
            <person name="Paul Ross R."/>
            <person name="Yang R."/>
            <person name="Briner A.E."/>
            <person name="Felis G.E."/>
            <person name="de Vos W.M."/>
            <person name="Barrangou R."/>
            <person name="Klaenhammer T.R."/>
            <person name="Caufield P.W."/>
            <person name="Cui Y."/>
            <person name="Zhang H."/>
            <person name="O'Toole P.W."/>
        </authorList>
    </citation>
    <scope>NUCLEOTIDE SEQUENCE [LARGE SCALE GENOMIC DNA]</scope>
    <source>
        <strain evidence="3 4">DSM 13238</strain>
    </source>
</reference>
<keyword evidence="1" id="KW-0769">Symport</keyword>
<comment type="subcellular location">
    <subcellularLocation>
        <location evidence="1">Cell membrane</location>
    </subcellularLocation>
</comment>
<dbReference type="PIRSF" id="PIRSF005348">
    <property type="entry name" value="YxkH"/>
    <property type="match status" value="1"/>
</dbReference>
<dbReference type="Pfam" id="PF03390">
    <property type="entry name" value="2HCT"/>
    <property type="match status" value="1"/>
</dbReference>
<feature type="transmembrane region" description="Helical" evidence="2">
    <location>
        <begin position="422"/>
        <end position="442"/>
    </location>
</feature>
<evidence type="ECO:0000313" key="3">
    <source>
        <dbReference type="EMBL" id="KRL31763.1"/>
    </source>
</evidence>
<dbReference type="AlphaFoldDB" id="A0A0R1PS67"/>
<gene>
    <name evidence="3" type="ORF">FD33_GL001544</name>
</gene>
<keyword evidence="4" id="KW-1185">Reference proteome</keyword>
<proteinExistence type="inferred from homology"/>
<feature type="transmembrane region" description="Helical" evidence="2">
    <location>
        <begin position="74"/>
        <end position="96"/>
    </location>
</feature>
<dbReference type="InterPro" id="IPR004679">
    <property type="entry name" value="2-OHcarboxylate_transport"/>
</dbReference>
<keyword evidence="1" id="KW-0813">Transport</keyword>
<feature type="transmembrane region" description="Helical" evidence="2">
    <location>
        <begin position="295"/>
        <end position="314"/>
    </location>
</feature>
<dbReference type="PATRIC" id="fig|1122151.5.peg.1600"/>
<dbReference type="Proteomes" id="UP000051908">
    <property type="component" value="Unassembled WGS sequence"/>
</dbReference>
<feature type="transmembrane region" description="Helical" evidence="2">
    <location>
        <begin position="116"/>
        <end position="133"/>
    </location>
</feature>
<feature type="transmembrane region" description="Helical" evidence="2">
    <location>
        <begin position="175"/>
        <end position="201"/>
    </location>
</feature>
<feature type="transmembrane region" description="Helical" evidence="2">
    <location>
        <begin position="389"/>
        <end position="410"/>
    </location>
</feature>
<feature type="transmembrane region" description="Helical" evidence="2">
    <location>
        <begin position="21"/>
        <end position="43"/>
    </location>
</feature>
<dbReference type="PANTHER" id="PTHR40033:SF1">
    <property type="entry name" value="CITRATE-SODIUM SYMPORTER"/>
    <property type="match status" value="1"/>
</dbReference>
<feature type="transmembrane region" description="Helical" evidence="2">
    <location>
        <begin position="145"/>
        <end position="169"/>
    </location>
</feature>
<feature type="transmembrane region" description="Helical" evidence="2">
    <location>
        <begin position="213"/>
        <end position="231"/>
    </location>
</feature>
<evidence type="ECO:0000256" key="1">
    <source>
        <dbReference type="PIRNR" id="PIRNR005348"/>
    </source>
</evidence>
<accession>A0A0R1PS67</accession>
<evidence type="ECO:0000256" key="2">
    <source>
        <dbReference type="SAM" id="Phobius"/>
    </source>
</evidence>
<feature type="transmembrane region" description="Helical" evidence="2">
    <location>
        <begin position="326"/>
        <end position="346"/>
    </location>
</feature>
<dbReference type="GO" id="GO:0015293">
    <property type="term" value="F:symporter activity"/>
    <property type="evidence" value="ECO:0007669"/>
    <property type="project" value="UniProtKB-UniRule"/>
</dbReference>
<dbReference type="GO" id="GO:0005886">
    <property type="term" value="C:plasma membrane"/>
    <property type="evidence" value="ECO:0007669"/>
    <property type="project" value="UniProtKB-SubCell"/>
</dbReference>
<dbReference type="PANTHER" id="PTHR40033">
    <property type="entry name" value="NA(+)-MALATE SYMPORTER"/>
    <property type="match status" value="1"/>
</dbReference>
<sequence>MMETNSIPNDAQHKNIFQKFMGLNIGIVPMPLYLLLLVTYLLLTITKQMPNDMIGAIGIMTLFSFILEEIGKHIPILNSLGGKVLVVTFLPSYLVYMDWLPNSTTKIVTDFMNNNNFLAVFIALLIVGSISAMNRKTLIQASMRIIVVLLICEVVGPLVGMGFGMLLGLSAYKSYFFIVAPIMAGGVGEGALPLSLGYAAIISMGQQDIFAQILPCVMLGSLVAVIEAGILRQIGVKKPSLTGNGRLVESDDSADELGSLSSKSDTANITKMLISGILAITLYMLGVWVNSVIHLPAPIVLLIVVMVAKMLGWIPDSVQEGGKSLYSLTVKGISPLLLFGVGVAMTPWKSLVTVFTNVPMLLTIFVTVTAIILAAFFSAKLLGMYPVDTAIAVSCCSGQGGTGALAILAAGDRMNLMPFAQVAVRLGGAITVTLSIFLMRFFA</sequence>
<feature type="transmembrane region" description="Helical" evidence="2">
    <location>
        <begin position="358"/>
        <end position="377"/>
    </location>
</feature>
<dbReference type="GO" id="GO:0008514">
    <property type="term" value="F:organic anion transmembrane transporter activity"/>
    <property type="evidence" value="ECO:0007669"/>
    <property type="project" value="InterPro"/>
</dbReference>
<evidence type="ECO:0000313" key="4">
    <source>
        <dbReference type="Proteomes" id="UP000051908"/>
    </source>
</evidence>
<comment type="similarity">
    <text evidence="1">Belongs to the 2-hydroxycarboxylate transporter (2-HCT) (TC 2.A.24) family.</text>
</comment>